<reference evidence="1" key="1">
    <citation type="submission" date="2016-02" db="EMBL/GenBank/DDBJ databases">
        <title>Genomic sequence of a clinical Staphylococcus hominis isolate.</title>
        <authorList>
            <person name="McClure J.M."/>
            <person name="Zhang K."/>
        </authorList>
    </citation>
    <scope>NUCLEOTIDE SEQUENCE</scope>
    <source>
        <strain evidence="1">C34847</strain>
    </source>
</reference>
<sequence>MNLYVIGNGFDIDHHIASAYTNFKESLADSDDDNAKLLLEIIEIAHQENQENLWKDLEESIGRLDLDYVVKKSDKYINPAITFSTSFSFFFKKWIEKLKNDKISEATPKKDLKYLFNKNEDIFLSLNYTPTLEMLYNINKNNIKYIHVVKDGVGYEFGHKKVENIHSIGHSAFGFNNYLKHQLIKDTSRIYKDNQNWFEDLSDKKIENIYFYGFSFADIDLIYIKGIFNNINKNELENIYLYNYKTQKEQEYEEQKSILNSLIDEAELNKKVKRFLILED</sequence>
<evidence type="ECO:0000313" key="5">
    <source>
        <dbReference type="Proteomes" id="UP000665944"/>
    </source>
</evidence>
<name>A0A3S7GXV5_STAHO</name>
<evidence type="ECO:0000313" key="4">
    <source>
        <dbReference type="Proteomes" id="UP000509636"/>
    </source>
</evidence>
<dbReference type="Proteomes" id="UP000509636">
    <property type="component" value="Chromosome"/>
</dbReference>
<dbReference type="EMBL" id="CP014567">
    <property type="protein sequence ID" value="AVI06122.1"/>
    <property type="molecule type" value="Genomic_DNA"/>
</dbReference>
<evidence type="ECO:0000313" key="1">
    <source>
        <dbReference type="EMBL" id="AVI06122.1"/>
    </source>
</evidence>
<evidence type="ECO:0000313" key="3">
    <source>
        <dbReference type="EMBL" id="QKQ28961.1"/>
    </source>
</evidence>
<dbReference type="InterPro" id="IPR025935">
    <property type="entry name" value="AbiH"/>
</dbReference>
<reference evidence="2 5" key="3">
    <citation type="submission" date="2022-06" db="EMBL/GenBank/DDBJ databases">
        <title>Staphylococcus hominis ShoR14 genome sequence.</title>
        <authorList>
            <person name="Yeo C.C."/>
            <person name="Chew C.H."/>
            <person name="Che Hamzah A.M."/>
            <person name="Al-Trad E.I."/>
        </authorList>
    </citation>
    <scope>NUCLEOTIDE SEQUENCE [LARGE SCALE GENOMIC DNA]</scope>
    <source>
        <strain evidence="2 5">ShoR14</strain>
    </source>
</reference>
<keyword evidence="5" id="KW-1185">Reference proteome</keyword>
<gene>
    <name evidence="1" type="ORF">AZE34_04895</name>
    <name evidence="3" type="ORF">FOB69_05755</name>
    <name evidence="2" type="ORF">J7T32_007400</name>
</gene>
<dbReference type="EMBL" id="CP054550">
    <property type="protein sequence ID" value="QKQ28961.1"/>
    <property type="molecule type" value="Genomic_DNA"/>
</dbReference>
<dbReference type="AlphaFoldDB" id="A0A3S7GXV5"/>
<dbReference type="RefSeq" id="WP_017175654.1">
    <property type="nucleotide sequence ID" value="NZ_CP014107.1"/>
</dbReference>
<dbReference type="Proteomes" id="UP000665944">
    <property type="component" value="Unassembled WGS sequence"/>
</dbReference>
<reference evidence="3 4" key="2">
    <citation type="submission" date="2019-09" db="EMBL/GenBank/DDBJ databases">
        <title>FDA dAtabase for Regulatory Grade micrObial Sequences (FDA-ARGOS): Supporting development and validation of Infectious Disease Dx tests.</title>
        <authorList>
            <person name="Sciortino C."/>
            <person name="Tallon L."/>
            <person name="Sadzewicz L."/>
            <person name="Vavikolanu K."/>
            <person name="Mehta A."/>
            <person name="Aluvathingal J."/>
            <person name="Nadendla S."/>
            <person name="Nandy P."/>
            <person name="Geyer C."/>
            <person name="Yan Y."/>
            <person name="Sichtig H."/>
        </authorList>
    </citation>
    <scope>NUCLEOTIDE SEQUENCE [LARGE SCALE GENOMIC DNA]</scope>
    <source>
        <strain evidence="3 4">FDAARGOS_661</strain>
    </source>
</reference>
<protein>
    <submittedName>
        <fullName evidence="2">Bacteriophage abortive infection AbiH family protein</fullName>
    </submittedName>
</protein>
<dbReference type="Pfam" id="PF14253">
    <property type="entry name" value="AbiH"/>
    <property type="match status" value="2"/>
</dbReference>
<accession>A0A3S7GXV5</accession>
<proteinExistence type="predicted"/>
<dbReference type="EMBL" id="JAGHKT020000009">
    <property type="protein sequence ID" value="MCM5672594.1"/>
    <property type="molecule type" value="Genomic_DNA"/>
</dbReference>
<evidence type="ECO:0000313" key="2">
    <source>
        <dbReference type="EMBL" id="MCM5672594.1"/>
    </source>
</evidence>
<organism evidence="1">
    <name type="scientific">Staphylococcus hominis</name>
    <dbReference type="NCBI Taxonomy" id="1290"/>
    <lineage>
        <taxon>Bacteria</taxon>
        <taxon>Bacillati</taxon>
        <taxon>Bacillota</taxon>
        <taxon>Bacilli</taxon>
        <taxon>Bacillales</taxon>
        <taxon>Staphylococcaceae</taxon>
        <taxon>Staphylococcus</taxon>
    </lineage>
</organism>